<dbReference type="STRING" id="796604.A0A2X0MN83"/>
<dbReference type="AlphaFoldDB" id="A0A2X0MN83"/>
<keyword evidence="6" id="KW-0735">Signal-anchor</keyword>
<evidence type="ECO:0000256" key="2">
    <source>
        <dbReference type="ARBA" id="ARBA00008661"/>
    </source>
</evidence>
<comment type="similarity">
    <text evidence="2">Belongs to the glycosyltransferase 31 family.</text>
</comment>
<evidence type="ECO:0000256" key="7">
    <source>
        <dbReference type="ARBA" id="ARBA00022989"/>
    </source>
</evidence>
<reference evidence="12 13" key="1">
    <citation type="submission" date="2016-11" db="EMBL/GenBank/DDBJ databases">
        <authorList>
            <person name="Jaros S."/>
            <person name="Januszkiewicz K."/>
            <person name="Wedrychowicz H."/>
        </authorList>
    </citation>
    <scope>NUCLEOTIDE SEQUENCE [LARGE SCALE GENOMIC DNA]</scope>
</reference>
<accession>A0A2X0MN83</accession>
<evidence type="ECO:0000256" key="9">
    <source>
        <dbReference type="ARBA" id="ARBA00023136"/>
    </source>
</evidence>
<feature type="region of interest" description="Disordered" evidence="10">
    <location>
        <begin position="1079"/>
        <end position="1098"/>
    </location>
</feature>
<evidence type="ECO:0000256" key="3">
    <source>
        <dbReference type="ARBA" id="ARBA00022676"/>
    </source>
</evidence>
<feature type="compositionally biased region" description="Low complexity" evidence="10">
    <location>
        <begin position="300"/>
        <end position="311"/>
    </location>
</feature>
<feature type="region of interest" description="Disordered" evidence="10">
    <location>
        <begin position="828"/>
        <end position="886"/>
    </location>
</feature>
<dbReference type="GO" id="GO:0016758">
    <property type="term" value="F:hexosyltransferase activity"/>
    <property type="evidence" value="ECO:0007669"/>
    <property type="project" value="InterPro"/>
</dbReference>
<dbReference type="Proteomes" id="UP000249464">
    <property type="component" value="Unassembled WGS sequence"/>
</dbReference>
<feature type="compositionally biased region" description="Low complexity" evidence="10">
    <location>
        <begin position="1082"/>
        <end position="1094"/>
    </location>
</feature>
<evidence type="ECO:0000256" key="6">
    <source>
        <dbReference type="ARBA" id="ARBA00022968"/>
    </source>
</evidence>
<dbReference type="PANTHER" id="PTHR11214:SF333">
    <property type="entry name" value="GLYCOSYLTRANSFERASE FAMILY 31 PROTEIN"/>
    <property type="match status" value="1"/>
</dbReference>
<evidence type="ECO:0000256" key="8">
    <source>
        <dbReference type="ARBA" id="ARBA00023034"/>
    </source>
</evidence>
<feature type="compositionally biased region" description="Polar residues" evidence="10">
    <location>
        <begin position="312"/>
        <end position="327"/>
    </location>
</feature>
<feature type="compositionally biased region" description="Polar residues" evidence="10">
    <location>
        <begin position="828"/>
        <end position="845"/>
    </location>
</feature>
<evidence type="ECO:0000256" key="10">
    <source>
        <dbReference type="SAM" id="MobiDB-lite"/>
    </source>
</evidence>
<dbReference type="GO" id="GO:0051072">
    <property type="term" value="P:4,6-pyruvylated galactose residue biosynthetic process"/>
    <property type="evidence" value="ECO:0007669"/>
    <property type="project" value="TreeGrafter"/>
</dbReference>
<keyword evidence="8" id="KW-0333">Golgi apparatus</keyword>
<name>A0A2X0MN83_9BASI</name>
<dbReference type="GO" id="GO:0000139">
    <property type="term" value="C:Golgi membrane"/>
    <property type="evidence" value="ECO:0007669"/>
    <property type="project" value="UniProtKB-SubCell"/>
</dbReference>
<feature type="compositionally biased region" description="Low complexity" evidence="10">
    <location>
        <begin position="846"/>
        <end position="871"/>
    </location>
</feature>
<organism evidence="12 13">
    <name type="scientific">Microbotryum silenes-dioicae</name>
    <dbReference type="NCBI Taxonomy" id="796604"/>
    <lineage>
        <taxon>Eukaryota</taxon>
        <taxon>Fungi</taxon>
        <taxon>Dikarya</taxon>
        <taxon>Basidiomycota</taxon>
        <taxon>Pucciniomycotina</taxon>
        <taxon>Microbotryomycetes</taxon>
        <taxon>Microbotryales</taxon>
        <taxon>Microbotryaceae</taxon>
        <taxon>Microbotryum</taxon>
    </lineage>
</organism>
<proteinExistence type="inferred from homology"/>
<keyword evidence="4" id="KW-0808">Transferase</keyword>
<evidence type="ECO:0000256" key="4">
    <source>
        <dbReference type="ARBA" id="ARBA00022679"/>
    </source>
</evidence>
<dbReference type="EMBL" id="FQNC01000081">
    <property type="protein sequence ID" value="SGZ15794.1"/>
    <property type="molecule type" value="Genomic_DNA"/>
</dbReference>
<keyword evidence="7 11" id="KW-1133">Transmembrane helix</keyword>
<sequence length="1105" mass="120074">MLPVNIVSTLPPTPTPTPSDSTFSSAPPSSTTSSPRSSCADSLPLEDNDLRQAPPLTLARRDSASPDAAASTSASVSTSSSSGFGFNYEGDSTASNSSDSYDSGNEATTLANSSSATARTSPSSRRYHHAPPSATSTAADHVASFAALSRQGSSSYMGSAQPSLETGTPRLGAPGYLYGSPNLNRAAALQHYAHAHWTDEGNYFSAVTSRAHSPGPDMDAFPSHRVISQNRSRGPSGATTPVHEDKESINYNTHHHQTSLLLSEWAGTIKADGSPVLGSQKKRRSGWWGRRSSDARRKNSVSARSSYSSVATPPSHSPNASLLPTSTSKANRNRTCLSAFGAALLRQTWVPTQPLTILFALVLIGCFVASLTAFLVTILRGDREPLPYRQYIQEARPFPHDLCDSLKPVSVFVGIFSVSAAADRRNIIRQTSARLTKPIDPRTGGPSTDVQVKFILGRPPKKWAKRIALEMEMYNDVVVLDIDENMNRGKTWKYFEWAAENATVPVYYRTGKGSKTQIGVGFKKVDYVAKSDDDAFINLSELERHLRVSPREKTYWGYLIRNLFMAGELYAVSQDLVQYVATYAPIRQHTFGAEDQRFAKWMRMHPNASTINWVSERVWIYDFPKAPTVYAHGFLFPDEFERIRLEGRRGISEEERIKRGGELSQAYSTVTKWRQEYVPPVKGLSMEEQVEALVEGGGRWSHQGWRSDNGRGPEAVRWDAVVFQKDDTRLVDSRMDRLGAAPDLNATGVKAGVPDATQVLPSVRTTKFAKDLFRDPEGVAAVQKSAKRSLVKRGLDVDDGAYSVDVEIHNSVIPDVDWIAETMVLSPPASQTSGGATAPSGSTVNTSSPSSPSAPSAPADADTTATVTSADPADDPRNEPTEQIRIGGHHYIIPSEHRLVPPPTHRFDAAAVSTRQKRMLGRAHGGTVAVHYIKYNEWFYETALALLGREKMWDHGYDTAAMASFGDVTSSEMSSVASVEVSRLPVWTGAGLVEQVESYWGGARMYGSPIVGDDGSIVEGRPAEPRREVVQNLPDSTMASFGGRRTTSAVSFAVALEEGVEAKIGGDVHEPSAVLEVKMSEEPTSSSPPTASSELVDNVLVLQER</sequence>
<dbReference type="Gene3D" id="3.90.550.50">
    <property type="match status" value="1"/>
</dbReference>
<evidence type="ECO:0000313" key="12">
    <source>
        <dbReference type="EMBL" id="SGZ15794.1"/>
    </source>
</evidence>
<feature type="transmembrane region" description="Helical" evidence="11">
    <location>
        <begin position="355"/>
        <end position="379"/>
    </location>
</feature>
<keyword evidence="5 11" id="KW-0812">Transmembrane</keyword>
<protein>
    <submittedName>
        <fullName evidence="12">BQ5605_C029g10701 protein</fullName>
    </submittedName>
</protein>
<evidence type="ECO:0000313" key="13">
    <source>
        <dbReference type="Proteomes" id="UP000249464"/>
    </source>
</evidence>
<dbReference type="InterPro" id="IPR002659">
    <property type="entry name" value="Glyco_trans_31"/>
</dbReference>
<evidence type="ECO:0000256" key="11">
    <source>
        <dbReference type="SAM" id="Phobius"/>
    </source>
</evidence>
<comment type="subcellular location">
    <subcellularLocation>
        <location evidence="1">Golgi apparatus membrane</location>
        <topology evidence="1">Single-pass type II membrane protein</topology>
    </subcellularLocation>
</comment>
<feature type="compositionally biased region" description="Low complexity" evidence="10">
    <location>
        <begin position="91"/>
        <end position="124"/>
    </location>
</feature>
<keyword evidence="3" id="KW-0328">Glycosyltransferase</keyword>
<evidence type="ECO:0000256" key="1">
    <source>
        <dbReference type="ARBA" id="ARBA00004323"/>
    </source>
</evidence>
<dbReference type="PANTHER" id="PTHR11214">
    <property type="entry name" value="BETA-1,3-N-ACETYLGLUCOSAMINYLTRANSFERASE"/>
    <property type="match status" value="1"/>
</dbReference>
<keyword evidence="9 11" id="KW-0472">Membrane</keyword>
<keyword evidence="13" id="KW-1185">Reference proteome</keyword>
<feature type="compositionally biased region" description="Low complexity" evidence="10">
    <location>
        <begin position="18"/>
        <end position="38"/>
    </location>
</feature>
<feature type="region of interest" description="Disordered" evidence="10">
    <location>
        <begin position="1"/>
        <end position="138"/>
    </location>
</feature>
<feature type="region of interest" description="Disordered" evidence="10">
    <location>
        <begin position="273"/>
        <end position="327"/>
    </location>
</feature>
<gene>
    <name evidence="12" type="primary">BQ5605_C029g10701</name>
    <name evidence="12" type="ORF">BQ5605_C029G10701</name>
</gene>
<evidence type="ECO:0000256" key="5">
    <source>
        <dbReference type="ARBA" id="ARBA00022692"/>
    </source>
</evidence>
<feature type="compositionally biased region" description="Low complexity" evidence="10">
    <location>
        <begin position="65"/>
        <end position="82"/>
    </location>
</feature>